<dbReference type="AlphaFoldDB" id="A0A7V7RKV4"/>
<protein>
    <submittedName>
        <fullName evidence="2">YfhD family protein</fullName>
    </submittedName>
</protein>
<comment type="caution">
    <text evidence="2">The sequence shown here is derived from an EMBL/GenBank/DDBJ whole genome shotgun (WGS) entry which is preliminary data.</text>
</comment>
<dbReference type="EMBL" id="WBOT01000004">
    <property type="protein sequence ID" value="KAB2332014.1"/>
    <property type="molecule type" value="Genomic_DNA"/>
</dbReference>
<name>A0A7V7RKV4_9BACI</name>
<evidence type="ECO:0000313" key="3">
    <source>
        <dbReference type="Proteomes" id="UP000441354"/>
    </source>
</evidence>
<feature type="region of interest" description="Disordered" evidence="1">
    <location>
        <begin position="1"/>
        <end position="36"/>
    </location>
</feature>
<feature type="compositionally biased region" description="Polar residues" evidence="1">
    <location>
        <begin position="20"/>
        <end position="29"/>
    </location>
</feature>
<reference evidence="2 3" key="1">
    <citation type="journal article" date="2014" name="Arch. Microbiol.">
        <title>Bacillus mesophilum sp. nov., strain IITR-54T, a novel 4-chlorobiphenyl dechlorinating bacterium.</title>
        <authorList>
            <person name="Manickam N."/>
            <person name="Singh N.K."/>
            <person name="Bajaj A."/>
            <person name="Kumar R.M."/>
            <person name="Kaur G."/>
            <person name="Kaur N."/>
            <person name="Bala M."/>
            <person name="Kumar A."/>
            <person name="Mayilraj S."/>
        </authorList>
    </citation>
    <scope>NUCLEOTIDE SEQUENCE [LARGE SCALE GENOMIC DNA]</scope>
    <source>
        <strain evidence="2 3">IITR-54</strain>
    </source>
</reference>
<sequence length="60" mass="6682">MGRLGNQHHNSKAKAKLPQTPKNLKNSPNEEYAGELTDQAELEVIARANAANQRITRRSD</sequence>
<gene>
    <name evidence="2" type="ORF">F7732_15255</name>
</gene>
<evidence type="ECO:0000313" key="2">
    <source>
        <dbReference type="EMBL" id="KAB2332014.1"/>
    </source>
</evidence>
<dbReference type="OrthoDB" id="2973490at2"/>
<proteinExistence type="predicted"/>
<accession>A0A7V7RKV4</accession>
<dbReference type="RefSeq" id="WP_066449234.1">
    <property type="nucleotide sequence ID" value="NZ_WBOT01000004.1"/>
</dbReference>
<evidence type="ECO:0000256" key="1">
    <source>
        <dbReference type="SAM" id="MobiDB-lite"/>
    </source>
</evidence>
<keyword evidence="3" id="KW-1185">Reference proteome</keyword>
<organism evidence="2 3">
    <name type="scientific">Bacillus mesophilum</name>
    <dbReference type="NCBI Taxonomy" id="1071718"/>
    <lineage>
        <taxon>Bacteria</taxon>
        <taxon>Bacillati</taxon>
        <taxon>Bacillota</taxon>
        <taxon>Bacilli</taxon>
        <taxon>Bacillales</taxon>
        <taxon>Bacillaceae</taxon>
        <taxon>Bacillus</taxon>
    </lineage>
</organism>
<dbReference type="Proteomes" id="UP000441354">
    <property type="component" value="Unassembled WGS sequence"/>
</dbReference>
<dbReference type="InterPro" id="IPR025435">
    <property type="entry name" value="YfhD-like"/>
</dbReference>
<dbReference type="Pfam" id="PF14151">
    <property type="entry name" value="YfhD"/>
    <property type="match status" value="1"/>
</dbReference>